<evidence type="ECO:0000256" key="1">
    <source>
        <dbReference type="SAM" id="MobiDB-lite"/>
    </source>
</evidence>
<dbReference type="NCBIfam" id="TIGR01640">
    <property type="entry name" value="F_box_assoc_1"/>
    <property type="match status" value="1"/>
</dbReference>
<organism evidence="3 4">
    <name type="scientific">Eleusine coracana subsp. coracana</name>
    <dbReference type="NCBI Taxonomy" id="191504"/>
    <lineage>
        <taxon>Eukaryota</taxon>
        <taxon>Viridiplantae</taxon>
        <taxon>Streptophyta</taxon>
        <taxon>Embryophyta</taxon>
        <taxon>Tracheophyta</taxon>
        <taxon>Spermatophyta</taxon>
        <taxon>Magnoliopsida</taxon>
        <taxon>Liliopsida</taxon>
        <taxon>Poales</taxon>
        <taxon>Poaceae</taxon>
        <taxon>PACMAD clade</taxon>
        <taxon>Chloridoideae</taxon>
        <taxon>Cynodonteae</taxon>
        <taxon>Eleusininae</taxon>
        <taxon>Eleusine</taxon>
    </lineage>
</organism>
<dbReference type="Proteomes" id="UP001054889">
    <property type="component" value="Unassembled WGS sequence"/>
</dbReference>
<reference evidence="3" key="1">
    <citation type="journal article" date="2018" name="DNA Res.">
        <title>Multiple hybrid de novo genome assembly of finger millet, an orphan allotetraploid crop.</title>
        <authorList>
            <person name="Hatakeyama M."/>
            <person name="Aluri S."/>
            <person name="Balachadran M.T."/>
            <person name="Sivarajan S.R."/>
            <person name="Patrignani A."/>
            <person name="Gruter S."/>
            <person name="Poveda L."/>
            <person name="Shimizu-Inatsugi R."/>
            <person name="Baeten J."/>
            <person name="Francoijs K.J."/>
            <person name="Nataraja K.N."/>
            <person name="Reddy Y.A.N."/>
            <person name="Phadnis S."/>
            <person name="Ravikumar R.L."/>
            <person name="Schlapbach R."/>
            <person name="Sreeman S.M."/>
            <person name="Shimizu K.K."/>
        </authorList>
    </citation>
    <scope>NUCLEOTIDE SEQUENCE</scope>
</reference>
<dbReference type="PANTHER" id="PTHR31111">
    <property type="entry name" value="BNAA05G37150D PROTEIN-RELATED"/>
    <property type="match status" value="1"/>
</dbReference>
<feature type="region of interest" description="Disordered" evidence="1">
    <location>
        <begin position="1"/>
        <end position="26"/>
    </location>
</feature>
<dbReference type="SUPFAM" id="SSF81383">
    <property type="entry name" value="F-box domain"/>
    <property type="match status" value="1"/>
</dbReference>
<gene>
    <name evidence="3" type="primary">ga15692</name>
    <name evidence="3" type="ORF">PR202_ga15692</name>
</gene>
<dbReference type="InterPro" id="IPR036047">
    <property type="entry name" value="F-box-like_dom_sf"/>
</dbReference>
<sequence>MRPTAVIGGGDAGDLGGDVNGSGGRRDLGEDVVTGVSVGEDKLPTKSVIRCKFVCNAWFAMVSSQHFVSAHLEFSKVRSSILVVSRAYLEWGLDEMDAVWMDFFRYNGGSEAELIHSENITMGFACWVSPLHCDGLVLVSTQNHEIVVCNPATREFIALPKGSNSLHKTRVGFGFDRCNNKYKAARFFYQMDNGTTQTVCKFEVLTLGSRFVKDLLASLNHEQIRHSLTTNCSPPHSAVPPPPEILTESAAALLQPSKRKILKRDHSLARLSQFPQFFSCSAGSADSVLDGSRYRPSLCGAQSNGVSSPHTTPQVGSRSELAVSVEPPCPDKISTNLLQALARESAQLAARESIQDADVIASGALGYSARHQQDQPWQLVPRQCAGLPGYPRDRPRMSFKMAQTTKTMADRLDLLLYKAVVVTEEAIPSPLLSFSLKEKPVIRNRTTLPFHVKLSLEGVPQHAWFQEIAEKVLSDECIIHHVDEESEHREDQRAYVCWAFAQEPSRIPQLVYLTLDDPGTDTQRRPQVHLTRPRGIKRATTFRVFVHIDSVEDLCFYHYPTT</sequence>
<protein>
    <recommendedName>
        <fullName evidence="2">F-box associated beta-propeller type 3 domain-containing protein</fullName>
    </recommendedName>
</protein>
<dbReference type="InterPro" id="IPR017451">
    <property type="entry name" value="F-box-assoc_interact_dom"/>
</dbReference>
<evidence type="ECO:0000259" key="2">
    <source>
        <dbReference type="Pfam" id="PF08268"/>
    </source>
</evidence>
<dbReference type="AlphaFoldDB" id="A0AAV5CJL3"/>
<dbReference type="EMBL" id="BQKI01000007">
    <property type="protein sequence ID" value="GJM98663.1"/>
    <property type="molecule type" value="Genomic_DNA"/>
</dbReference>
<dbReference type="PANTHER" id="PTHR31111:SF133">
    <property type="entry name" value="OS07G0196600 PROTEIN"/>
    <property type="match status" value="1"/>
</dbReference>
<evidence type="ECO:0000313" key="4">
    <source>
        <dbReference type="Proteomes" id="UP001054889"/>
    </source>
</evidence>
<comment type="caution">
    <text evidence="3">The sequence shown here is derived from an EMBL/GenBank/DDBJ whole genome shotgun (WGS) entry which is preliminary data.</text>
</comment>
<name>A0AAV5CJL3_ELECO</name>
<dbReference type="InterPro" id="IPR013187">
    <property type="entry name" value="F-box-assoc_dom_typ3"/>
</dbReference>
<evidence type="ECO:0000313" key="3">
    <source>
        <dbReference type="EMBL" id="GJM98663.1"/>
    </source>
</evidence>
<feature type="compositionally biased region" description="Gly residues" evidence="1">
    <location>
        <begin position="7"/>
        <end position="23"/>
    </location>
</feature>
<keyword evidence="4" id="KW-1185">Reference proteome</keyword>
<feature type="domain" description="F-box associated beta-propeller type 3" evidence="2">
    <location>
        <begin position="131"/>
        <end position="211"/>
    </location>
</feature>
<dbReference type="Pfam" id="PF08268">
    <property type="entry name" value="FBA_3"/>
    <property type="match status" value="1"/>
</dbReference>
<accession>A0AAV5CJL3</accession>
<reference evidence="3" key="2">
    <citation type="submission" date="2021-12" db="EMBL/GenBank/DDBJ databases">
        <title>Resequencing data analysis of finger millet.</title>
        <authorList>
            <person name="Hatakeyama M."/>
            <person name="Aluri S."/>
            <person name="Balachadran M.T."/>
            <person name="Sivarajan S.R."/>
            <person name="Poveda L."/>
            <person name="Shimizu-Inatsugi R."/>
            <person name="Schlapbach R."/>
            <person name="Sreeman S.M."/>
            <person name="Shimizu K.K."/>
        </authorList>
    </citation>
    <scope>NUCLEOTIDE SEQUENCE</scope>
</reference>
<proteinExistence type="predicted"/>